<reference evidence="2" key="1">
    <citation type="submission" date="2023-08" db="EMBL/GenBank/DDBJ databases">
        <authorList>
            <person name="Alioto T."/>
            <person name="Alioto T."/>
            <person name="Gomez Garrido J."/>
        </authorList>
    </citation>
    <scope>NUCLEOTIDE SEQUENCE</scope>
</reference>
<evidence type="ECO:0000313" key="3">
    <source>
        <dbReference type="Proteomes" id="UP001178508"/>
    </source>
</evidence>
<dbReference type="AlphaFoldDB" id="A0AAV1H632"/>
<feature type="region of interest" description="Disordered" evidence="1">
    <location>
        <begin position="1"/>
        <end position="20"/>
    </location>
</feature>
<keyword evidence="3" id="KW-1185">Reference proteome</keyword>
<evidence type="ECO:0000256" key="1">
    <source>
        <dbReference type="SAM" id="MobiDB-lite"/>
    </source>
</evidence>
<organism evidence="2 3">
    <name type="scientific">Xyrichtys novacula</name>
    <name type="common">Pearly razorfish</name>
    <name type="synonym">Hemipteronotus novacula</name>
    <dbReference type="NCBI Taxonomy" id="13765"/>
    <lineage>
        <taxon>Eukaryota</taxon>
        <taxon>Metazoa</taxon>
        <taxon>Chordata</taxon>
        <taxon>Craniata</taxon>
        <taxon>Vertebrata</taxon>
        <taxon>Euteleostomi</taxon>
        <taxon>Actinopterygii</taxon>
        <taxon>Neopterygii</taxon>
        <taxon>Teleostei</taxon>
        <taxon>Neoteleostei</taxon>
        <taxon>Acanthomorphata</taxon>
        <taxon>Eupercaria</taxon>
        <taxon>Labriformes</taxon>
        <taxon>Labridae</taxon>
        <taxon>Xyrichtys</taxon>
    </lineage>
</organism>
<protein>
    <submittedName>
        <fullName evidence="2">Uncharacterized protein</fullName>
    </submittedName>
</protein>
<dbReference type="EMBL" id="OY660882">
    <property type="protein sequence ID" value="CAJ1081328.1"/>
    <property type="molecule type" value="Genomic_DNA"/>
</dbReference>
<accession>A0AAV1H632</accession>
<evidence type="ECO:0000313" key="2">
    <source>
        <dbReference type="EMBL" id="CAJ1081328.1"/>
    </source>
</evidence>
<proteinExistence type="predicted"/>
<name>A0AAV1H632_XYRNO</name>
<gene>
    <name evidence="2" type="ORF">XNOV1_A016977</name>
</gene>
<sequence length="127" mass="13823">MATTQGRRVDQNDPEAGIRSGTSGVNGAFLVLDRLETGLRICTELVWIQITGLELSVDTLRRGVPQGSVLVLLQFFIITADGPVLVKQTQTKKNRKPGPGLTGFTSGNLLFYPKEDSCVPDLPRLEL</sequence>
<dbReference type="Proteomes" id="UP001178508">
    <property type="component" value="Chromosome 19"/>
</dbReference>